<dbReference type="AlphaFoldDB" id="A0A7W7YHU7"/>
<dbReference type="InterPro" id="IPR031712">
    <property type="entry name" value="DUF5077"/>
</dbReference>
<dbReference type="SUPFAM" id="SSF49785">
    <property type="entry name" value="Galactose-binding domain-like"/>
    <property type="match status" value="1"/>
</dbReference>
<accession>A0A7W7YHU7</accession>
<protein>
    <recommendedName>
        <fullName evidence="3">DUF5077 domain-containing protein</fullName>
    </recommendedName>
</protein>
<dbReference type="InterPro" id="IPR008979">
    <property type="entry name" value="Galactose-bd-like_sf"/>
</dbReference>
<gene>
    <name evidence="4" type="ORF">HNQ64_000633</name>
</gene>
<feature type="region of interest" description="Disordered" evidence="1">
    <location>
        <begin position="20"/>
        <end position="48"/>
    </location>
</feature>
<dbReference type="PROSITE" id="PS51257">
    <property type="entry name" value="PROKAR_LIPOPROTEIN"/>
    <property type="match status" value="1"/>
</dbReference>
<comment type="caution">
    <text evidence="4">The sequence shown here is derived from an EMBL/GenBank/DDBJ whole genome shotgun (WGS) entry which is preliminary data.</text>
</comment>
<proteinExistence type="predicted"/>
<feature type="signal peptide" evidence="2">
    <location>
        <begin position="1"/>
        <end position="21"/>
    </location>
</feature>
<feature type="compositionally biased region" description="Low complexity" evidence="1">
    <location>
        <begin position="27"/>
        <end position="36"/>
    </location>
</feature>
<name>A0A7W7YHU7_9BACT</name>
<evidence type="ECO:0000259" key="3">
    <source>
        <dbReference type="Pfam" id="PF16871"/>
    </source>
</evidence>
<sequence>MIRKPLSVLLLPLALSLSSCGPKPEVQATQEAPAAKPEAKKTEEKPAPVAAVAPSAPAIPEAPAMANPQFPQAVDIGGFGSDEPLEPKDMPSRGIITMGPESWEHSNGAHWETYTGTKFKAKRWGRYKVRLTYSLNRAALGMQFRMGDLVVKKSLSNASTPRKTYLGEIYVAQPGDLPFALLTPPTDNGGFVLHEVALIPTCEGETPKQAEDGSITLSAKDAITWSENMRYEPKPEKNCLGYWTSEEDLAEWEFQVTKPGRYKVTVSHGCGGGNHGSEVELKHADQTLKFTTQDTGGFQNWKEVSLGEIEIKATGKQRLRIDPVNKVKSAVLDVQKVVLTPVG</sequence>
<evidence type="ECO:0000256" key="2">
    <source>
        <dbReference type="SAM" id="SignalP"/>
    </source>
</evidence>
<organism evidence="4 5">
    <name type="scientific">Prosthecobacter dejongeii</name>
    <dbReference type="NCBI Taxonomy" id="48465"/>
    <lineage>
        <taxon>Bacteria</taxon>
        <taxon>Pseudomonadati</taxon>
        <taxon>Verrucomicrobiota</taxon>
        <taxon>Verrucomicrobiia</taxon>
        <taxon>Verrucomicrobiales</taxon>
        <taxon>Verrucomicrobiaceae</taxon>
        <taxon>Prosthecobacter</taxon>
    </lineage>
</organism>
<reference evidence="4 5" key="1">
    <citation type="submission" date="2020-08" db="EMBL/GenBank/DDBJ databases">
        <title>Genomic Encyclopedia of Type Strains, Phase IV (KMG-IV): sequencing the most valuable type-strain genomes for metagenomic binning, comparative biology and taxonomic classification.</title>
        <authorList>
            <person name="Goeker M."/>
        </authorList>
    </citation>
    <scope>NUCLEOTIDE SEQUENCE [LARGE SCALE GENOMIC DNA]</scope>
    <source>
        <strain evidence="4 5">DSM 12251</strain>
    </source>
</reference>
<evidence type="ECO:0000256" key="1">
    <source>
        <dbReference type="SAM" id="MobiDB-lite"/>
    </source>
</evidence>
<dbReference type="Pfam" id="PF16871">
    <property type="entry name" value="DUF5077"/>
    <property type="match status" value="1"/>
</dbReference>
<evidence type="ECO:0000313" key="5">
    <source>
        <dbReference type="Proteomes" id="UP000534294"/>
    </source>
</evidence>
<dbReference type="EMBL" id="JACHIF010000001">
    <property type="protein sequence ID" value="MBB5036399.1"/>
    <property type="molecule type" value="Genomic_DNA"/>
</dbReference>
<keyword evidence="5" id="KW-1185">Reference proteome</keyword>
<feature type="chain" id="PRO_5031551096" description="DUF5077 domain-containing protein" evidence="2">
    <location>
        <begin position="22"/>
        <end position="343"/>
    </location>
</feature>
<dbReference type="Gene3D" id="2.60.120.260">
    <property type="entry name" value="Galactose-binding domain-like"/>
    <property type="match status" value="1"/>
</dbReference>
<dbReference type="Proteomes" id="UP000534294">
    <property type="component" value="Unassembled WGS sequence"/>
</dbReference>
<feature type="compositionally biased region" description="Basic and acidic residues" evidence="1">
    <location>
        <begin position="37"/>
        <end position="46"/>
    </location>
</feature>
<evidence type="ECO:0000313" key="4">
    <source>
        <dbReference type="EMBL" id="MBB5036399.1"/>
    </source>
</evidence>
<feature type="domain" description="DUF5077" evidence="3">
    <location>
        <begin position="234"/>
        <end position="340"/>
    </location>
</feature>
<keyword evidence="2" id="KW-0732">Signal</keyword>
<dbReference type="RefSeq" id="WP_184205250.1">
    <property type="nucleotide sequence ID" value="NZ_JACHIF010000001.1"/>
</dbReference>